<keyword evidence="2" id="KW-0732">Signal</keyword>
<evidence type="ECO:0000313" key="3">
    <source>
        <dbReference type="EMBL" id="ESK85643.1"/>
    </source>
</evidence>
<feature type="transmembrane region" description="Helical" evidence="1">
    <location>
        <begin position="45"/>
        <end position="73"/>
    </location>
</feature>
<name>V2WFQ4_MONRO</name>
<evidence type="ECO:0000256" key="2">
    <source>
        <dbReference type="SAM" id="SignalP"/>
    </source>
</evidence>
<dbReference type="AlphaFoldDB" id="V2WFQ4"/>
<dbReference type="Proteomes" id="UP000017559">
    <property type="component" value="Unassembled WGS sequence"/>
</dbReference>
<gene>
    <name evidence="3" type="ORF">Moror_9946</name>
</gene>
<comment type="caution">
    <text evidence="3">The sequence shown here is derived from an EMBL/GenBank/DDBJ whole genome shotgun (WGS) entry which is preliminary data.</text>
</comment>
<keyword evidence="1" id="KW-1133">Transmembrane helix</keyword>
<organism evidence="3 4">
    <name type="scientific">Moniliophthora roreri (strain MCA 2997)</name>
    <name type="common">Cocoa frosty pod rot fungus</name>
    <name type="synonym">Crinipellis roreri</name>
    <dbReference type="NCBI Taxonomy" id="1381753"/>
    <lineage>
        <taxon>Eukaryota</taxon>
        <taxon>Fungi</taxon>
        <taxon>Dikarya</taxon>
        <taxon>Basidiomycota</taxon>
        <taxon>Agaricomycotina</taxon>
        <taxon>Agaricomycetes</taxon>
        <taxon>Agaricomycetidae</taxon>
        <taxon>Agaricales</taxon>
        <taxon>Marasmiineae</taxon>
        <taxon>Marasmiaceae</taxon>
        <taxon>Moniliophthora</taxon>
    </lineage>
</organism>
<feature type="chain" id="PRO_5004711383" evidence="2">
    <location>
        <begin position="22"/>
        <end position="117"/>
    </location>
</feature>
<dbReference type="EMBL" id="AWSO01001041">
    <property type="protein sequence ID" value="ESK85643.1"/>
    <property type="molecule type" value="Genomic_DNA"/>
</dbReference>
<proteinExistence type="predicted"/>
<sequence length="117" mass="13253">MPPFSFIASAILSLLMWPFNADLEVDRNKLFIDTESCQDWRQCMAQLSGVEITVCVVLSFLCVTQFVTFLFVWKYCQRTPPIFSNGLVPSAWVPSDLESEALSHEKDSVFHSPSRSA</sequence>
<evidence type="ECO:0000313" key="4">
    <source>
        <dbReference type="Proteomes" id="UP000017559"/>
    </source>
</evidence>
<keyword evidence="4" id="KW-1185">Reference proteome</keyword>
<evidence type="ECO:0000256" key="1">
    <source>
        <dbReference type="SAM" id="Phobius"/>
    </source>
</evidence>
<reference evidence="3 4" key="1">
    <citation type="journal article" date="2014" name="BMC Genomics">
        <title>Genome and secretome analysis of the hemibiotrophic fungal pathogen, Moniliophthora roreri, which causes frosty pod rot disease of cacao: mechanisms of the biotrophic and necrotrophic phases.</title>
        <authorList>
            <person name="Meinhardt L.W."/>
            <person name="Costa G.G.L."/>
            <person name="Thomazella D.P.T."/>
            <person name="Teixeira P.J.P.L."/>
            <person name="Carazzolle M.F."/>
            <person name="Schuster S.C."/>
            <person name="Carlson J.E."/>
            <person name="Guiltinan M.J."/>
            <person name="Mieczkowski P."/>
            <person name="Farmer A."/>
            <person name="Ramaraj T."/>
            <person name="Crozier J."/>
            <person name="Davis R.E."/>
            <person name="Shao J."/>
            <person name="Melnick R.L."/>
            <person name="Pereira G.A.G."/>
            <person name="Bailey B.A."/>
        </authorList>
    </citation>
    <scope>NUCLEOTIDE SEQUENCE [LARGE SCALE GENOMIC DNA]</scope>
    <source>
        <strain evidence="3 4">MCA 2997</strain>
    </source>
</reference>
<keyword evidence="1" id="KW-0472">Membrane</keyword>
<dbReference type="HOGENOM" id="CLU_2085409_0_0_1"/>
<feature type="signal peptide" evidence="2">
    <location>
        <begin position="1"/>
        <end position="21"/>
    </location>
</feature>
<protein>
    <submittedName>
        <fullName evidence="3">Uncharacterized protein</fullName>
    </submittedName>
</protein>
<accession>V2WFQ4</accession>
<keyword evidence="1" id="KW-0812">Transmembrane</keyword>
<dbReference type="KEGG" id="mrr:Moror_9946"/>